<evidence type="ECO:0000256" key="2">
    <source>
        <dbReference type="ARBA" id="ARBA00022475"/>
    </source>
</evidence>
<evidence type="ECO:0000256" key="5">
    <source>
        <dbReference type="ARBA" id="ARBA00022692"/>
    </source>
</evidence>
<feature type="transmembrane region" description="Helical" evidence="10">
    <location>
        <begin position="216"/>
        <end position="236"/>
    </location>
</feature>
<dbReference type="InterPro" id="IPR019734">
    <property type="entry name" value="TPR_rpt"/>
</dbReference>
<dbReference type="PROSITE" id="PS50005">
    <property type="entry name" value="TPR"/>
    <property type="match status" value="1"/>
</dbReference>
<dbReference type="SUPFAM" id="SSF48452">
    <property type="entry name" value="TPR-like"/>
    <property type="match status" value="2"/>
</dbReference>
<protein>
    <recommendedName>
        <fullName evidence="13">Tetratricopeptide repeat protein</fullName>
    </recommendedName>
</protein>
<keyword evidence="8" id="KW-0802">TPR repeat</keyword>
<organism evidence="11 12">
    <name type="scientific">Gimesia chilikensis</name>
    <dbReference type="NCBI Taxonomy" id="2605989"/>
    <lineage>
        <taxon>Bacteria</taxon>
        <taxon>Pseudomonadati</taxon>
        <taxon>Planctomycetota</taxon>
        <taxon>Planctomycetia</taxon>
        <taxon>Planctomycetales</taxon>
        <taxon>Planctomycetaceae</taxon>
        <taxon>Gimesia</taxon>
    </lineage>
</organism>
<feature type="transmembrane region" description="Helical" evidence="10">
    <location>
        <begin position="183"/>
        <end position="210"/>
    </location>
</feature>
<keyword evidence="4" id="KW-0808">Transferase</keyword>
<feature type="transmembrane region" description="Helical" evidence="10">
    <location>
        <begin position="308"/>
        <end position="326"/>
    </location>
</feature>
<feature type="repeat" description="TPR" evidence="8">
    <location>
        <begin position="602"/>
        <end position="635"/>
    </location>
</feature>
<feature type="transmembrane region" description="Helical" evidence="10">
    <location>
        <begin position="333"/>
        <end position="353"/>
    </location>
</feature>
<dbReference type="PANTHER" id="PTHR33908:SF11">
    <property type="entry name" value="MEMBRANE PROTEIN"/>
    <property type="match status" value="1"/>
</dbReference>
<dbReference type="InterPro" id="IPR050297">
    <property type="entry name" value="LipidA_mod_glycosyltrf_83"/>
</dbReference>
<feature type="coiled-coil region" evidence="9">
    <location>
        <begin position="724"/>
        <end position="751"/>
    </location>
</feature>
<evidence type="ECO:0000256" key="7">
    <source>
        <dbReference type="ARBA" id="ARBA00023136"/>
    </source>
</evidence>
<evidence type="ECO:0000256" key="1">
    <source>
        <dbReference type="ARBA" id="ARBA00004651"/>
    </source>
</evidence>
<evidence type="ECO:0000256" key="4">
    <source>
        <dbReference type="ARBA" id="ARBA00022679"/>
    </source>
</evidence>
<evidence type="ECO:0000313" key="11">
    <source>
        <dbReference type="EMBL" id="QDU03550.1"/>
    </source>
</evidence>
<evidence type="ECO:0000256" key="6">
    <source>
        <dbReference type="ARBA" id="ARBA00022989"/>
    </source>
</evidence>
<evidence type="ECO:0000256" key="8">
    <source>
        <dbReference type="PROSITE-ProRule" id="PRU00339"/>
    </source>
</evidence>
<evidence type="ECO:0008006" key="13">
    <source>
        <dbReference type="Google" id="ProtNLM"/>
    </source>
</evidence>
<gene>
    <name evidence="11" type="ORF">V6x_32710</name>
</gene>
<proteinExistence type="predicted"/>
<dbReference type="InterPro" id="IPR011990">
    <property type="entry name" value="TPR-like_helical_dom_sf"/>
</dbReference>
<name>A0A517WE66_9PLAN</name>
<dbReference type="Gene3D" id="1.25.40.10">
    <property type="entry name" value="Tetratricopeptide repeat domain"/>
    <property type="match status" value="2"/>
</dbReference>
<comment type="subcellular location">
    <subcellularLocation>
        <location evidence="1">Cell membrane</location>
        <topology evidence="1">Multi-pass membrane protein</topology>
    </subcellularLocation>
</comment>
<feature type="transmembrane region" description="Helical" evidence="10">
    <location>
        <begin position="95"/>
        <end position="116"/>
    </location>
</feature>
<evidence type="ECO:0000256" key="3">
    <source>
        <dbReference type="ARBA" id="ARBA00022676"/>
    </source>
</evidence>
<dbReference type="RefSeq" id="WP_145041399.1">
    <property type="nucleotide sequence ID" value="NZ_CP036347.1"/>
</dbReference>
<dbReference type="GO" id="GO:0016763">
    <property type="term" value="F:pentosyltransferase activity"/>
    <property type="evidence" value="ECO:0007669"/>
    <property type="project" value="TreeGrafter"/>
</dbReference>
<evidence type="ECO:0000256" key="9">
    <source>
        <dbReference type="SAM" id="Coils"/>
    </source>
</evidence>
<feature type="transmembrane region" description="Helical" evidence="10">
    <location>
        <begin position="388"/>
        <end position="409"/>
    </location>
</feature>
<accession>A0A517WE66</accession>
<dbReference type="Proteomes" id="UP000320722">
    <property type="component" value="Chromosome"/>
</dbReference>
<keyword evidence="5 10" id="KW-0812">Transmembrane</keyword>
<keyword evidence="2" id="KW-1003">Cell membrane</keyword>
<reference evidence="11 12" key="1">
    <citation type="submission" date="2019-02" db="EMBL/GenBank/DDBJ databases">
        <title>Deep-cultivation of Planctomycetes and their phenomic and genomic characterization uncovers novel biology.</title>
        <authorList>
            <person name="Wiegand S."/>
            <person name="Jogler M."/>
            <person name="Boedeker C."/>
            <person name="Pinto D."/>
            <person name="Vollmers J."/>
            <person name="Rivas-Marin E."/>
            <person name="Kohn T."/>
            <person name="Peeters S.H."/>
            <person name="Heuer A."/>
            <person name="Rast P."/>
            <person name="Oberbeckmann S."/>
            <person name="Bunk B."/>
            <person name="Jeske O."/>
            <person name="Meyerdierks A."/>
            <person name="Storesund J.E."/>
            <person name="Kallscheuer N."/>
            <person name="Luecker S."/>
            <person name="Lage O.M."/>
            <person name="Pohl T."/>
            <person name="Merkel B.J."/>
            <person name="Hornburger P."/>
            <person name="Mueller R.-W."/>
            <person name="Bruemmer F."/>
            <person name="Labrenz M."/>
            <person name="Spormann A.M."/>
            <person name="Op den Camp H."/>
            <person name="Overmann J."/>
            <person name="Amann R."/>
            <person name="Jetten M.S.M."/>
            <person name="Mascher T."/>
            <person name="Medema M.H."/>
            <person name="Devos D.P."/>
            <person name="Kaster A.-K."/>
            <person name="Ovreas L."/>
            <person name="Rohde M."/>
            <person name="Galperin M.Y."/>
            <person name="Jogler C."/>
        </authorList>
    </citation>
    <scope>NUCLEOTIDE SEQUENCE [LARGE SCALE GENOMIC DNA]</scope>
    <source>
        <strain evidence="11 12">V6</strain>
    </source>
</reference>
<sequence length="856" mass="96887">MNETSSLVRNDFLKLAILLLIIFAVLGTARLNPFYFYNPDSSDYVLMARGFVEFQEYRQFDRPGEPYFTLRPPGMSVLLMPAAIIAPYDVIAAKVTVLMTALVMIWLFYTLAWRLISNADPESAESLSPLRWSVLLVSLVLMTNPYVLVYATIVMSEIPFMACTLAVLYLFSAEEEKWSLGKLVCLTGLLVFIPFLRTIGVAMIMAVGLWCLFSRKRWICLIPVGLAVGTTTFWMLRNSQFKTMSYSSIALQEMKTAGVVGTLISMLNRLLVHIDGLFQKIFPGLPGTVPEYSGVLSGEYHALPGSPLIYSLGSVVILVISLAGILRCWKRGGAVCLLYLCLSLGVLSVWPWMQTRFSLPWVPMILVFVPAGLFYIKESSLGQRAGLLKTLAVGGVAGVAALLFSQTWVDANLITTNHLMKTESEEELSNEDLIMFASDFVKAGEWLNQNTAPHARVLTRRAEVSTASHRYQRLFYFEPSNIDQLHKAIQSMGQCYLVTYGKHTNDMFPRYLLDDDLIYRFTPVYEENGIVVIEVTPNYEGTVRDQYWRDEEAMELARKRLARNPRRISVCMTYLNQLLKAEEYDQIIAFIGDLEQVGIQDARFMSMLGWSYLGKRQYDQALEEFTRATRTPGQKMIRGNLNDGIKLALKRRKAAEENRGESQHEKPGSYLKLTNNMWQLVMFDKAEKFAHKVLDSKQATTAELDQAHVWLARLALIQGDSEQALQELNQVQDADNEAAQALRQRLDLEKIITSAWASESASSKVPDSSQILKLAKLYEEQGVPGKALKLLKQAHDRNDSDSDTQILRELARLQLFYSLLDEAESSYLSLQKTSPDDPEIQKALQQITRFRETPRY</sequence>
<keyword evidence="7 10" id="KW-0472">Membrane</keyword>
<dbReference type="AlphaFoldDB" id="A0A517WE66"/>
<feature type="transmembrane region" description="Helical" evidence="10">
    <location>
        <begin position="359"/>
        <end position="376"/>
    </location>
</feature>
<dbReference type="GO" id="GO:0009103">
    <property type="term" value="P:lipopolysaccharide biosynthetic process"/>
    <property type="evidence" value="ECO:0007669"/>
    <property type="project" value="UniProtKB-ARBA"/>
</dbReference>
<dbReference type="GO" id="GO:0005886">
    <property type="term" value="C:plasma membrane"/>
    <property type="evidence" value="ECO:0007669"/>
    <property type="project" value="UniProtKB-SubCell"/>
</dbReference>
<dbReference type="EMBL" id="CP036347">
    <property type="protein sequence ID" value="QDU03550.1"/>
    <property type="molecule type" value="Genomic_DNA"/>
</dbReference>
<evidence type="ECO:0000313" key="12">
    <source>
        <dbReference type="Proteomes" id="UP000320722"/>
    </source>
</evidence>
<keyword evidence="9" id="KW-0175">Coiled coil</keyword>
<dbReference type="PANTHER" id="PTHR33908">
    <property type="entry name" value="MANNOSYLTRANSFERASE YKCB-RELATED"/>
    <property type="match status" value="1"/>
</dbReference>
<keyword evidence="6 10" id="KW-1133">Transmembrane helix</keyword>
<evidence type="ECO:0000256" key="10">
    <source>
        <dbReference type="SAM" id="Phobius"/>
    </source>
</evidence>
<feature type="transmembrane region" description="Helical" evidence="10">
    <location>
        <begin position="12"/>
        <end position="31"/>
    </location>
</feature>
<keyword evidence="3" id="KW-0328">Glycosyltransferase</keyword>